<gene>
    <name evidence="1" type="ORF">Glove_374g8</name>
</gene>
<dbReference type="AlphaFoldDB" id="A0A397H5N2"/>
<proteinExistence type="predicted"/>
<protein>
    <submittedName>
        <fullName evidence="1">Uncharacterized protein</fullName>
    </submittedName>
</protein>
<evidence type="ECO:0000313" key="2">
    <source>
        <dbReference type="Proteomes" id="UP000266861"/>
    </source>
</evidence>
<reference evidence="1 2" key="1">
    <citation type="submission" date="2018-08" db="EMBL/GenBank/DDBJ databases">
        <title>Genome and evolution of the arbuscular mycorrhizal fungus Diversispora epigaea (formerly Glomus versiforme) and its bacterial endosymbionts.</title>
        <authorList>
            <person name="Sun X."/>
            <person name="Fei Z."/>
            <person name="Harrison M."/>
        </authorList>
    </citation>
    <scope>NUCLEOTIDE SEQUENCE [LARGE SCALE GENOMIC DNA]</scope>
    <source>
        <strain evidence="1 2">IT104</strain>
    </source>
</reference>
<comment type="caution">
    <text evidence="1">The sequence shown here is derived from an EMBL/GenBank/DDBJ whole genome shotgun (WGS) entry which is preliminary data.</text>
</comment>
<name>A0A397H5N2_9GLOM</name>
<accession>A0A397H5N2</accession>
<organism evidence="1 2">
    <name type="scientific">Diversispora epigaea</name>
    <dbReference type="NCBI Taxonomy" id="1348612"/>
    <lineage>
        <taxon>Eukaryota</taxon>
        <taxon>Fungi</taxon>
        <taxon>Fungi incertae sedis</taxon>
        <taxon>Mucoromycota</taxon>
        <taxon>Glomeromycotina</taxon>
        <taxon>Glomeromycetes</taxon>
        <taxon>Diversisporales</taxon>
        <taxon>Diversisporaceae</taxon>
        <taxon>Diversispora</taxon>
    </lineage>
</organism>
<dbReference type="Proteomes" id="UP000266861">
    <property type="component" value="Unassembled WGS sequence"/>
</dbReference>
<dbReference type="EMBL" id="PQFF01000337">
    <property type="protein sequence ID" value="RHZ58327.1"/>
    <property type="molecule type" value="Genomic_DNA"/>
</dbReference>
<sequence length="72" mass="8161">MIEPQGARRLSLVCDPIIGISVIQEQSQEPSIDKTKLIIKLINWEIKCSTHSDIVIPIVIQKKCRNSFFLIA</sequence>
<evidence type="ECO:0000313" key="1">
    <source>
        <dbReference type="EMBL" id="RHZ58327.1"/>
    </source>
</evidence>
<keyword evidence="2" id="KW-1185">Reference proteome</keyword>